<evidence type="ECO:0000259" key="1">
    <source>
        <dbReference type="Pfam" id="PF02579"/>
    </source>
</evidence>
<dbReference type="EMBL" id="VJVV01000007">
    <property type="protein sequence ID" value="TRO80657.1"/>
    <property type="molecule type" value="Genomic_DNA"/>
</dbReference>
<evidence type="ECO:0000313" key="2">
    <source>
        <dbReference type="EMBL" id="TRO80657.1"/>
    </source>
</evidence>
<gene>
    <name evidence="2" type="ORF">FL622_11265</name>
</gene>
<dbReference type="Pfam" id="PF02579">
    <property type="entry name" value="Nitro_FeMo-Co"/>
    <property type="match status" value="1"/>
</dbReference>
<proteinExistence type="predicted"/>
<name>A0A550JBV2_9BACT</name>
<dbReference type="InterPro" id="IPR036105">
    <property type="entry name" value="DiNase_FeMo-co_biosyn_sf"/>
</dbReference>
<dbReference type="InterPro" id="IPR003731">
    <property type="entry name" value="Di-Nase_FeMo-co_biosynth"/>
</dbReference>
<dbReference type="AlphaFoldDB" id="A0A550JBV2"/>
<protein>
    <recommendedName>
        <fullName evidence="1">Dinitrogenase iron-molybdenum cofactor biosynthesis domain-containing protein</fullName>
    </recommendedName>
</protein>
<keyword evidence="3" id="KW-1185">Reference proteome</keyword>
<organism evidence="2 3">
    <name type="scientific">Trichloromonas acetexigens</name>
    <dbReference type="NCBI Taxonomy" id="38815"/>
    <lineage>
        <taxon>Bacteria</taxon>
        <taxon>Pseudomonadati</taxon>
        <taxon>Thermodesulfobacteriota</taxon>
        <taxon>Desulfuromonadia</taxon>
        <taxon>Desulfuromonadales</taxon>
        <taxon>Trichloromonadaceae</taxon>
        <taxon>Trichloromonas</taxon>
    </lineage>
</organism>
<dbReference type="SUPFAM" id="SSF53146">
    <property type="entry name" value="Nitrogenase accessory factor-like"/>
    <property type="match status" value="1"/>
</dbReference>
<accession>A0A550JBV2</accession>
<dbReference type="Proteomes" id="UP000317155">
    <property type="component" value="Unassembled WGS sequence"/>
</dbReference>
<sequence>MNSNAAPGQSVRIAVPAYGSRIMPRFGQAREFFFAEIDPATRSLDQLQPRVWDLYSDPPLVPWLAREGVAAVVCGGIHPRFQLALVAEGIEIHWGFRGEVEEVLRGWLSGGCEPLGSLTPGNEENHPCPVRRLAPKPCPCRDQQGEKS</sequence>
<feature type="domain" description="Dinitrogenase iron-molybdenum cofactor biosynthesis" evidence="1">
    <location>
        <begin position="19"/>
        <end position="108"/>
    </location>
</feature>
<reference evidence="2 3" key="1">
    <citation type="submission" date="2019-07" db="EMBL/GenBank/DDBJ databases">
        <title>Insights of Desulfuromonas acetexigens electromicrobiology.</title>
        <authorList>
            <person name="Katuri K."/>
            <person name="Sapireddy V."/>
            <person name="Shaw D.R."/>
            <person name="Saikaly P."/>
        </authorList>
    </citation>
    <scope>NUCLEOTIDE SEQUENCE [LARGE SCALE GENOMIC DNA]</scope>
    <source>
        <strain evidence="2 3">2873</strain>
    </source>
</reference>
<dbReference type="OrthoDB" id="5387732at2"/>
<evidence type="ECO:0000313" key="3">
    <source>
        <dbReference type="Proteomes" id="UP000317155"/>
    </source>
</evidence>
<dbReference type="RefSeq" id="WP_092058333.1">
    <property type="nucleotide sequence ID" value="NZ_FOJJ01000039.1"/>
</dbReference>
<dbReference type="Gene3D" id="3.30.420.130">
    <property type="entry name" value="Dinitrogenase iron-molybdenum cofactor biosynthesis domain"/>
    <property type="match status" value="1"/>
</dbReference>
<comment type="caution">
    <text evidence="2">The sequence shown here is derived from an EMBL/GenBank/DDBJ whole genome shotgun (WGS) entry which is preliminary data.</text>
</comment>